<evidence type="ECO:0000259" key="3">
    <source>
        <dbReference type="SMART" id="SM01008"/>
    </source>
</evidence>
<dbReference type="EMBL" id="LFJC01000003">
    <property type="protein sequence ID" value="PIT02143.1"/>
    <property type="molecule type" value="Genomic_DNA"/>
</dbReference>
<dbReference type="AlphaFoldDB" id="A0A2M6UC22"/>
<feature type="domain" description="Aldehyde oxidase/xanthine dehydrogenase a/b hammerhead" evidence="3">
    <location>
        <begin position="23"/>
        <end position="137"/>
    </location>
</feature>
<dbReference type="InterPro" id="IPR046867">
    <property type="entry name" value="AldOxase/xan_DH_MoCoBD2"/>
</dbReference>
<comment type="caution">
    <text evidence="4">The sequence shown here is derived from an EMBL/GenBank/DDBJ whole genome shotgun (WGS) entry which is preliminary data.</text>
</comment>
<dbReference type="RefSeq" id="WP_100177336.1">
    <property type="nucleotide sequence ID" value="NZ_LFJC01000003.1"/>
</dbReference>
<dbReference type="Pfam" id="PF20256">
    <property type="entry name" value="MoCoBD_2"/>
    <property type="match status" value="1"/>
</dbReference>
<protein>
    <submittedName>
        <fullName evidence="4">Carbon monoxide dehydrogenase</fullName>
    </submittedName>
</protein>
<dbReference type="InterPro" id="IPR000674">
    <property type="entry name" value="Ald_Oxase/Xan_DH_a/b"/>
</dbReference>
<dbReference type="SMART" id="SM01008">
    <property type="entry name" value="Ald_Xan_dh_C"/>
    <property type="match status" value="1"/>
</dbReference>
<dbReference type="Pfam" id="PF02738">
    <property type="entry name" value="MoCoBD_1"/>
    <property type="match status" value="1"/>
</dbReference>
<keyword evidence="1" id="KW-0500">Molybdenum</keyword>
<evidence type="ECO:0000313" key="5">
    <source>
        <dbReference type="Proteomes" id="UP000228930"/>
    </source>
</evidence>
<organism evidence="4 5">
    <name type="scientific">Bradyrhizobium nitroreducens</name>
    <dbReference type="NCBI Taxonomy" id="709803"/>
    <lineage>
        <taxon>Bacteria</taxon>
        <taxon>Pseudomonadati</taxon>
        <taxon>Pseudomonadota</taxon>
        <taxon>Alphaproteobacteria</taxon>
        <taxon>Hyphomicrobiales</taxon>
        <taxon>Nitrobacteraceae</taxon>
        <taxon>Bradyrhizobium</taxon>
    </lineage>
</organism>
<dbReference type="InterPro" id="IPR036856">
    <property type="entry name" value="Ald_Oxase/Xan_DH_a/b_sf"/>
</dbReference>
<dbReference type="InterPro" id="IPR008274">
    <property type="entry name" value="AldOxase/xan_DH_MoCoBD1"/>
</dbReference>
<dbReference type="PANTHER" id="PTHR11908:SF132">
    <property type="entry name" value="ALDEHYDE OXIDASE 1-RELATED"/>
    <property type="match status" value="1"/>
</dbReference>
<dbReference type="Gene3D" id="3.30.365.10">
    <property type="entry name" value="Aldehyde oxidase/xanthine dehydrogenase, molybdopterin binding domain"/>
    <property type="match status" value="4"/>
</dbReference>
<gene>
    <name evidence="4" type="ORF">TSA1_16275</name>
</gene>
<evidence type="ECO:0000313" key="4">
    <source>
        <dbReference type="EMBL" id="PIT02143.1"/>
    </source>
</evidence>
<dbReference type="SUPFAM" id="SSF54665">
    <property type="entry name" value="CO dehydrogenase molybdoprotein N-domain-like"/>
    <property type="match status" value="1"/>
</dbReference>
<proteinExistence type="predicted"/>
<keyword evidence="2" id="KW-0560">Oxidoreductase</keyword>
<dbReference type="Pfam" id="PF01315">
    <property type="entry name" value="Ald_Xan_dh_C"/>
    <property type="match status" value="1"/>
</dbReference>
<dbReference type="InterPro" id="IPR016208">
    <property type="entry name" value="Ald_Oxase/xanthine_DH-like"/>
</dbReference>
<reference evidence="4 5" key="1">
    <citation type="submission" date="2015-06" db="EMBL/GenBank/DDBJ databases">
        <title>Comparative genome analysis of nirS-carrying Bradyrhizobium sp. strains.</title>
        <authorList>
            <person name="Ishii S."/>
            <person name="Jang J."/>
            <person name="Nishizawa T."/>
            <person name="Senoo K."/>
        </authorList>
    </citation>
    <scope>NUCLEOTIDE SEQUENCE [LARGE SCALE GENOMIC DNA]</scope>
    <source>
        <strain evidence="4 5">TSA1</strain>
    </source>
</reference>
<dbReference type="GO" id="GO:0005506">
    <property type="term" value="F:iron ion binding"/>
    <property type="evidence" value="ECO:0007669"/>
    <property type="project" value="InterPro"/>
</dbReference>
<dbReference type="PANTHER" id="PTHR11908">
    <property type="entry name" value="XANTHINE DEHYDROGENASE"/>
    <property type="match status" value="1"/>
</dbReference>
<dbReference type="Gene3D" id="3.90.1170.50">
    <property type="entry name" value="Aldehyde oxidase/xanthine dehydrogenase, a/b hammerhead"/>
    <property type="match status" value="1"/>
</dbReference>
<dbReference type="SUPFAM" id="SSF56003">
    <property type="entry name" value="Molybdenum cofactor-binding domain"/>
    <property type="match status" value="1"/>
</dbReference>
<dbReference type="GO" id="GO:0016491">
    <property type="term" value="F:oxidoreductase activity"/>
    <property type="evidence" value="ECO:0007669"/>
    <property type="project" value="UniProtKB-KW"/>
</dbReference>
<accession>A0A2M6UC22</accession>
<name>A0A2M6UC22_9BRAD</name>
<evidence type="ECO:0000256" key="2">
    <source>
        <dbReference type="ARBA" id="ARBA00023002"/>
    </source>
</evidence>
<dbReference type="Proteomes" id="UP000228930">
    <property type="component" value="Unassembled WGS sequence"/>
</dbReference>
<evidence type="ECO:0000256" key="1">
    <source>
        <dbReference type="ARBA" id="ARBA00022505"/>
    </source>
</evidence>
<sequence>MAAPIKFGVGQSVLRKEDDALIRGKGRYTDDYAPQAALRCLMLRSPHAHAKYTIDASRARGLPGVALILTADDVKNLGNLPCLFNLETDPFTGPPYPILAKDEVRHVGDSIAFVVAETIDQARDAIEAIEVKWSPLPAVTGVVNAVKKGAPQVWPDKAGNVLFDVSIGDKKATEAAFAKAHAVAEIAIVNPRVVASFMETRAAVCEYDAKRDHLTLTIGSQGSHRLRDILCQNVLNIPTDKMRVICPDVGGGFGTKLFPYREYALMAVAAKKLKKTVKWAADRTEHFMGDAQGRDNVTTAKMALTEDGKFLAMDCDLMGDMGAYLSTFGPYIPHGGAGMLPGLYDIQAFHCRVRTIFTHSVPVDAYRGAGRPEAAYVIERLVDACARKLDMTPDAIRRKNFIPPKALPYKTATGKVYDSGDFAAHLKRAMEIAEWKEFPKRAKAAKKGGLIRGIGLASYVEVCGVMGEETANVRLDPNGDVTVLIGTQSSGQGHQTAYAQIVAEQFGVAPERVHVRQGDTDEIATGLGTGGSASIPSGGVSVERATRELGSKLKEIAAQALEASAGDLEITDGIVRIAGTDRSISFADLAKRPGVDPSKLNGSATFASADGTYPNGTHVAEVEIDPATGIIKIVNYVIVDDFGKTLNPLLLAGQVHGGAMQGIGQALMEQVVYGPTDGQLITATFMDYALPRAADGPAFVFETANVPCKTNPMGVKGAGEAGAIGSCPAVVNAIVDALWREYKIDHIDMPATPERVWIAISEHHRRHSL</sequence>
<keyword evidence="5" id="KW-1185">Reference proteome</keyword>
<dbReference type="InterPro" id="IPR037165">
    <property type="entry name" value="AldOxase/xan_DH_Mopterin-bd_sf"/>
</dbReference>